<keyword evidence="2" id="KW-0732">Signal</keyword>
<evidence type="ECO:0000313" key="5">
    <source>
        <dbReference type="Proteomes" id="UP000271098"/>
    </source>
</evidence>
<reference evidence="4 5" key="1">
    <citation type="submission" date="2018-11" db="EMBL/GenBank/DDBJ databases">
        <authorList>
            <consortium name="Pathogen Informatics"/>
        </authorList>
    </citation>
    <scope>NUCLEOTIDE SEQUENCE [LARGE SCALE GENOMIC DNA]</scope>
</reference>
<evidence type="ECO:0000313" key="4">
    <source>
        <dbReference type="EMBL" id="VDN28142.1"/>
    </source>
</evidence>
<dbReference type="Pfam" id="PF00135">
    <property type="entry name" value="COesterase"/>
    <property type="match status" value="1"/>
</dbReference>
<evidence type="ECO:0000259" key="3">
    <source>
        <dbReference type="Pfam" id="PF00135"/>
    </source>
</evidence>
<keyword evidence="5" id="KW-1185">Reference proteome</keyword>
<dbReference type="InterPro" id="IPR019819">
    <property type="entry name" value="Carboxylesterase_B_CS"/>
</dbReference>
<comment type="similarity">
    <text evidence="1">Belongs to the type-B carboxylesterase/lipase family.</text>
</comment>
<evidence type="ECO:0000256" key="1">
    <source>
        <dbReference type="ARBA" id="ARBA00005964"/>
    </source>
</evidence>
<dbReference type="Gene3D" id="3.40.50.1820">
    <property type="entry name" value="alpha/beta hydrolase"/>
    <property type="match status" value="1"/>
</dbReference>
<organism evidence="4 5">
    <name type="scientific">Gongylonema pulchrum</name>
    <dbReference type="NCBI Taxonomy" id="637853"/>
    <lineage>
        <taxon>Eukaryota</taxon>
        <taxon>Metazoa</taxon>
        <taxon>Ecdysozoa</taxon>
        <taxon>Nematoda</taxon>
        <taxon>Chromadorea</taxon>
        <taxon>Rhabditida</taxon>
        <taxon>Spirurina</taxon>
        <taxon>Spiruromorpha</taxon>
        <taxon>Spiruroidea</taxon>
        <taxon>Gongylonematidae</taxon>
        <taxon>Gongylonema</taxon>
    </lineage>
</organism>
<dbReference type="Proteomes" id="UP000271098">
    <property type="component" value="Unassembled WGS sequence"/>
</dbReference>
<proteinExistence type="inferred from homology"/>
<dbReference type="AlphaFoldDB" id="A0A3P7Q875"/>
<accession>A0A3P7Q875</accession>
<feature type="domain" description="Carboxylesterase type B" evidence="3">
    <location>
        <begin position="5"/>
        <end position="211"/>
    </location>
</feature>
<dbReference type="InterPro" id="IPR002018">
    <property type="entry name" value="CarbesteraseB"/>
</dbReference>
<gene>
    <name evidence="4" type="ORF">GPUH_LOCUS16574</name>
</gene>
<dbReference type="PROSITE" id="PS00941">
    <property type="entry name" value="CARBOXYLESTERASE_B_2"/>
    <property type="match status" value="1"/>
</dbReference>
<dbReference type="SUPFAM" id="SSF53474">
    <property type="entry name" value="alpha/beta-Hydrolases"/>
    <property type="match status" value="1"/>
</dbReference>
<sequence>MPGEGPFLAFSHPPSCAQNVEARPTLFVNDPYPFRVNEDCLYLNIFTPAVSSRGVLPVIVFLHGGNFQTGSSNEWPGHVLASRGIVVVSVNYRLGAFGFLGFGDTKTGNYGLQDQRTALQFVQDHIASFGGNPRQVTLVGHDAGAVNLFHAAAAMSGAEVSYHSTIGKPALAFNNTIKLGRYLGCTQAVADHVWDCIMTRSTNDIIQALHTIPVRFLSYRKIRGLRMQYEFAQDIRFT</sequence>
<protein>
    <recommendedName>
        <fullName evidence="3">Carboxylesterase type B domain-containing protein</fullName>
    </recommendedName>
</protein>
<dbReference type="EMBL" id="UYRT01083941">
    <property type="protein sequence ID" value="VDN28142.1"/>
    <property type="molecule type" value="Genomic_DNA"/>
</dbReference>
<dbReference type="PANTHER" id="PTHR43903">
    <property type="entry name" value="NEUROLIGIN"/>
    <property type="match status" value="1"/>
</dbReference>
<dbReference type="InterPro" id="IPR029058">
    <property type="entry name" value="AB_hydrolase_fold"/>
</dbReference>
<evidence type="ECO:0000256" key="2">
    <source>
        <dbReference type="ARBA" id="ARBA00022729"/>
    </source>
</evidence>
<dbReference type="InterPro" id="IPR051093">
    <property type="entry name" value="Neuroligin/BSAL"/>
</dbReference>
<name>A0A3P7Q875_9BILA</name>
<dbReference type="OrthoDB" id="408631at2759"/>